<gene>
    <name evidence="1" type="ORF">IC610_09080</name>
</gene>
<evidence type="ECO:0000313" key="1">
    <source>
        <dbReference type="EMBL" id="MBD8082569.1"/>
    </source>
</evidence>
<proteinExistence type="predicted"/>
<organism evidence="1 2">
    <name type="scientific">Chryseobacterium caseinilyticum</name>
    <dbReference type="NCBI Taxonomy" id="2771428"/>
    <lineage>
        <taxon>Bacteria</taxon>
        <taxon>Pseudomonadati</taxon>
        <taxon>Bacteroidota</taxon>
        <taxon>Flavobacteriia</taxon>
        <taxon>Flavobacteriales</taxon>
        <taxon>Weeksellaceae</taxon>
        <taxon>Chryseobacterium group</taxon>
        <taxon>Chryseobacterium</taxon>
    </lineage>
</organism>
<reference evidence="1 2" key="1">
    <citation type="submission" date="2020-09" db="EMBL/GenBank/DDBJ databases">
        <title>Genome seq and assembly of Chryseobacterium sp.</title>
        <authorList>
            <person name="Chhetri G."/>
        </authorList>
    </citation>
    <scope>NUCLEOTIDE SEQUENCE [LARGE SCALE GENOMIC DNA]</scope>
    <source>
        <strain evidence="1 2">GCR10</strain>
    </source>
</reference>
<dbReference type="Proteomes" id="UP000637299">
    <property type="component" value="Unassembled WGS sequence"/>
</dbReference>
<evidence type="ECO:0008006" key="3">
    <source>
        <dbReference type="Google" id="ProtNLM"/>
    </source>
</evidence>
<dbReference type="EMBL" id="JACYFS010000002">
    <property type="protein sequence ID" value="MBD8082569.1"/>
    <property type="molecule type" value="Genomic_DNA"/>
</dbReference>
<keyword evidence="2" id="KW-1185">Reference proteome</keyword>
<name>A0ABR8ZB63_9FLAO</name>
<comment type="caution">
    <text evidence="1">The sequence shown here is derived from an EMBL/GenBank/DDBJ whole genome shotgun (WGS) entry which is preliminary data.</text>
</comment>
<dbReference type="PROSITE" id="PS51257">
    <property type="entry name" value="PROKAR_LIPOPROTEIN"/>
    <property type="match status" value="1"/>
</dbReference>
<dbReference type="RefSeq" id="WP_191736576.1">
    <property type="nucleotide sequence ID" value="NZ_JACYFS010000002.1"/>
</dbReference>
<protein>
    <recommendedName>
        <fullName evidence="3">Lipoprotein</fullName>
    </recommendedName>
</protein>
<sequence length="154" mass="17593">MKSIIFFLLLSVLIGCGRCDHCDEQPIEYEYSIQNSSGAKVEIIPYILNSAGVEEINLSEKITIENSENYTEKFKDLPPYNGFSYYNLLNYPKKIDIVFNNSRKITYQICDFNGTPCIDPKNIFSNDYNNGTVETYIITANDFQNALNCNGNCF</sequence>
<evidence type="ECO:0000313" key="2">
    <source>
        <dbReference type="Proteomes" id="UP000637299"/>
    </source>
</evidence>
<accession>A0ABR8ZB63</accession>